<protein>
    <recommendedName>
        <fullName evidence="5">GNAT family N-acetyltransferase</fullName>
    </recommendedName>
</protein>
<comment type="caution">
    <text evidence="3">The sequence shown here is derived from an EMBL/GenBank/DDBJ whole genome shotgun (WGS) entry which is preliminary data.</text>
</comment>
<evidence type="ECO:0000313" key="4">
    <source>
        <dbReference type="Proteomes" id="UP001139502"/>
    </source>
</evidence>
<dbReference type="GO" id="GO:0034069">
    <property type="term" value="F:aminoglycoside N-acetyltransferase activity"/>
    <property type="evidence" value="ECO:0007669"/>
    <property type="project" value="TreeGrafter"/>
</dbReference>
<keyword evidence="4" id="KW-1185">Reference proteome</keyword>
<dbReference type="AlphaFoldDB" id="A0A9X2HAN0"/>
<dbReference type="Gene3D" id="3.40.630.30">
    <property type="match status" value="1"/>
</dbReference>
<dbReference type="GO" id="GO:0030649">
    <property type="term" value="P:aminoglycoside antibiotic catabolic process"/>
    <property type="evidence" value="ECO:0007669"/>
    <property type="project" value="TreeGrafter"/>
</dbReference>
<dbReference type="InterPro" id="IPR036527">
    <property type="entry name" value="SCP2_sterol-bd_dom_sf"/>
</dbReference>
<dbReference type="Proteomes" id="UP001139502">
    <property type="component" value="Unassembled WGS sequence"/>
</dbReference>
<reference evidence="3" key="1">
    <citation type="submission" date="2022-06" db="EMBL/GenBank/DDBJ databases">
        <title>Rothia sp. isolated from sandalwood seedling.</title>
        <authorList>
            <person name="Tuikhar N."/>
            <person name="Kirdat K."/>
            <person name="Thorat V."/>
            <person name="Swetha P."/>
            <person name="Padma S."/>
            <person name="Sundararaj R."/>
            <person name="Yadav A."/>
        </authorList>
    </citation>
    <scope>NUCLEOTIDE SEQUENCE</scope>
    <source>
        <strain evidence="3">AR01</strain>
    </source>
</reference>
<accession>A0A9X2HAN0</accession>
<evidence type="ECO:0000259" key="1">
    <source>
        <dbReference type="Pfam" id="PF13530"/>
    </source>
</evidence>
<dbReference type="Pfam" id="PF13530">
    <property type="entry name" value="SCP2_2"/>
    <property type="match status" value="1"/>
</dbReference>
<name>A0A9X2HAN0_9MICC</name>
<dbReference type="EMBL" id="JANAFB010000019">
    <property type="protein sequence ID" value="MCP3426134.1"/>
    <property type="molecule type" value="Genomic_DNA"/>
</dbReference>
<feature type="domain" description="Eis-like acetyltransferase" evidence="2">
    <location>
        <begin position="56"/>
        <end position="137"/>
    </location>
</feature>
<dbReference type="PANTHER" id="PTHR37817:SF1">
    <property type="entry name" value="N-ACETYLTRANSFERASE EIS"/>
    <property type="match status" value="1"/>
</dbReference>
<sequence>MRIHELPAAELAPYAAELAAAVARRRAGQPVRSRAVSEYHVGAVNPYENSLEPVRQRLGYLCLGPEGPEGYVAIQRRTDEASGLGVAEVKDFQAASDRARVALWDHLLSLDLVDRIEFEDAPGREVADLLTDSRAVTSLRDEDRLWTRLLDVPRVLESRAYAADGRLALLVDDPAGLVTGAYELEVADGVARVTPAASNPGPGEGVLEAADDAGWAPGAPRARFAADLLATAVFRGCATSARYGAVGGDGADLAAQMFAVEREPYCDFMF</sequence>
<dbReference type="InterPro" id="IPR051554">
    <property type="entry name" value="Acetyltransferase_Eis"/>
</dbReference>
<evidence type="ECO:0000259" key="2">
    <source>
        <dbReference type="Pfam" id="PF17668"/>
    </source>
</evidence>
<feature type="domain" description="Enhanced intracellular survival protein" evidence="1">
    <location>
        <begin position="152"/>
        <end position="266"/>
    </location>
</feature>
<dbReference type="PANTHER" id="PTHR37817">
    <property type="entry name" value="N-ACETYLTRANSFERASE EIS"/>
    <property type="match status" value="1"/>
</dbReference>
<dbReference type="InterPro" id="IPR016181">
    <property type="entry name" value="Acyl_CoA_acyltransferase"/>
</dbReference>
<evidence type="ECO:0000313" key="3">
    <source>
        <dbReference type="EMBL" id="MCP3426134.1"/>
    </source>
</evidence>
<organism evidence="3 4">
    <name type="scientific">Rothia santali</name>
    <dbReference type="NCBI Taxonomy" id="2949643"/>
    <lineage>
        <taxon>Bacteria</taxon>
        <taxon>Bacillati</taxon>
        <taxon>Actinomycetota</taxon>
        <taxon>Actinomycetes</taxon>
        <taxon>Micrococcales</taxon>
        <taxon>Micrococcaceae</taxon>
        <taxon>Rothia</taxon>
    </lineage>
</organism>
<dbReference type="Gene3D" id="3.30.1050.10">
    <property type="entry name" value="SCP2 sterol-binding domain"/>
    <property type="match status" value="1"/>
</dbReference>
<dbReference type="SUPFAM" id="SSF55729">
    <property type="entry name" value="Acyl-CoA N-acyltransferases (Nat)"/>
    <property type="match status" value="1"/>
</dbReference>
<dbReference type="InterPro" id="IPR041380">
    <property type="entry name" value="Acetyltransf_17"/>
</dbReference>
<gene>
    <name evidence="3" type="ORF">NBM05_08975</name>
</gene>
<dbReference type="Pfam" id="PF17668">
    <property type="entry name" value="Acetyltransf_17"/>
    <property type="match status" value="1"/>
</dbReference>
<evidence type="ECO:0008006" key="5">
    <source>
        <dbReference type="Google" id="ProtNLM"/>
    </source>
</evidence>
<proteinExistence type="predicted"/>
<dbReference type="InterPro" id="IPR025559">
    <property type="entry name" value="Eis_dom"/>
</dbReference>
<dbReference type="RefSeq" id="WP_254166654.1">
    <property type="nucleotide sequence ID" value="NZ_JANAFB010000019.1"/>
</dbReference>